<proteinExistence type="predicted"/>
<dbReference type="AlphaFoldDB" id="A0A5C8PLK8"/>
<evidence type="ECO:0000313" key="7">
    <source>
        <dbReference type="Proteomes" id="UP000321638"/>
    </source>
</evidence>
<evidence type="ECO:0000256" key="2">
    <source>
        <dbReference type="ARBA" id="ARBA00023125"/>
    </source>
</evidence>
<evidence type="ECO:0000256" key="3">
    <source>
        <dbReference type="ARBA" id="ARBA00023163"/>
    </source>
</evidence>
<dbReference type="Gene3D" id="1.10.10.10">
    <property type="entry name" value="Winged helix-like DNA-binding domain superfamily/Winged helix DNA-binding domain"/>
    <property type="match status" value="1"/>
</dbReference>
<keyword evidence="2" id="KW-0238">DNA-binding</keyword>
<dbReference type="Proteomes" id="UP000321638">
    <property type="component" value="Unassembled WGS sequence"/>
</dbReference>
<feature type="compositionally biased region" description="Basic and acidic residues" evidence="4">
    <location>
        <begin position="232"/>
        <end position="242"/>
    </location>
</feature>
<dbReference type="SUPFAM" id="SSF48008">
    <property type="entry name" value="GntR ligand-binding domain-like"/>
    <property type="match status" value="1"/>
</dbReference>
<dbReference type="EMBL" id="VDUZ01000020">
    <property type="protein sequence ID" value="TXL74120.1"/>
    <property type="molecule type" value="Genomic_DNA"/>
</dbReference>
<keyword evidence="7" id="KW-1185">Reference proteome</keyword>
<dbReference type="SUPFAM" id="SSF46785">
    <property type="entry name" value="Winged helix' DNA-binding domain"/>
    <property type="match status" value="1"/>
</dbReference>
<dbReference type="GO" id="GO:0003700">
    <property type="term" value="F:DNA-binding transcription factor activity"/>
    <property type="evidence" value="ECO:0007669"/>
    <property type="project" value="InterPro"/>
</dbReference>
<dbReference type="InterPro" id="IPR008920">
    <property type="entry name" value="TF_FadR/GntR_C"/>
</dbReference>
<evidence type="ECO:0000256" key="4">
    <source>
        <dbReference type="SAM" id="MobiDB-lite"/>
    </source>
</evidence>
<gene>
    <name evidence="6" type="ORF">FHP25_18115</name>
</gene>
<evidence type="ECO:0000259" key="5">
    <source>
        <dbReference type="PROSITE" id="PS50949"/>
    </source>
</evidence>
<dbReference type="Pfam" id="PF00392">
    <property type="entry name" value="GntR"/>
    <property type="match status" value="1"/>
</dbReference>
<dbReference type="SMART" id="SM00345">
    <property type="entry name" value="HTH_GNTR"/>
    <property type="match status" value="1"/>
</dbReference>
<dbReference type="InterPro" id="IPR000524">
    <property type="entry name" value="Tscrpt_reg_HTH_GntR"/>
</dbReference>
<dbReference type="InterPro" id="IPR036390">
    <property type="entry name" value="WH_DNA-bd_sf"/>
</dbReference>
<organism evidence="6 7">
    <name type="scientific">Vineibacter terrae</name>
    <dbReference type="NCBI Taxonomy" id="2586908"/>
    <lineage>
        <taxon>Bacteria</taxon>
        <taxon>Pseudomonadati</taxon>
        <taxon>Pseudomonadota</taxon>
        <taxon>Alphaproteobacteria</taxon>
        <taxon>Hyphomicrobiales</taxon>
        <taxon>Vineibacter</taxon>
    </lineage>
</organism>
<dbReference type="SMART" id="SM00895">
    <property type="entry name" value="FCD"/>
    <property type="match status" value="1"/>
</dbReference>
<dbReference type="GO" id="GO:0003677">
    <property type="term" value="F:DNA binding"/>
    <property type="evidence" value="ECO:0007669"/>
    <property type="project" value="UniProtKB-KW"/>
</dbReference>
<dbReference type="OrthoDB" id="8638122at2"/>
<dbReference type="RefSeq" id="WP_147848366.1">
    <property type="nucleotide sequence ID" value="NZ_VDUZ01000020.1"/>
</dbReference>
<dbReference type="Gene3D" id="1.20.120.530">
    <property type="entry name" value="GntR ligand-binding domain-like"/>
    <property type="match status" value="1"/>
</dbReference>
<evidence type="ECO:0000313" key="6">
    <source>
        <dbReference type="EMBL" id="TXL74120.1"/>
    </source>
</evidence>
<feature type="region of interest" description="Disordered" evidence="4">
    <location>
        <begin position="232"/>
        <end position="255"/>
    </location>
</feature>
<dbReference type="InterPro" id="IPR036388">
    <property type="entry name" value="WH-like_DNA-bd_sf"/>
</dbReference>
<dbReference type="PROSITE" id="PS50949">
    <property type="entry name" value="HTH_GNTR"/>
    <property type="match status" value="1"/>
</dbReference>
<feature type="compositionally biased region" description="Basic residues" evidence="4">
    <location>
        <begin position="243"/>
        <end position="255"/>
    </location>
</feature>
<reference evidence="6 7" key="1">
    <citation type="submission" date="2019-06" db="EMBL/GenBank/DDBJ databases">
        <title>New taxonomy in bacterial strain CC-CFT640, isolated from vineyard.</title>
        <authorList>
            <person name="Lin S.-Y."/>
            <person name="Tsai C.-F."/>
            <person name="Young C.-C."/>
        </authorList>
    </citation>
    <scope>NUCLEOTIDE SEQUENCE [LARGE SCALE GENOMIC DNA]</scope>
    <source>
        <strain evidence="6 7">CC-CFT640</strain>
    </source>
</reference>
<keyword evidence="3" id="KW-0804">Transcription</keyword>
<dbReference type="PANTHER" id="PTHR43537">
    <property type="entry name" value="TRANSCRIPTIONAL REGULATOR, GNTR FAMILY"/>
    <property type="match status" value="1"/>
</dbReference>
<accession>A0A5C8PLK8</accession>
<dbReference type="Pfam" id="PF07729">
    <property type="entry name" value="FCD"/>
    <property type="match status" value="1"/>
</dbReference>
<protein>
    <submittedName>
        <fullName evidence="6">FCD domain-containing protein</fullName>
    </submittedName>
</protein>
<name>A0A5C8PLK8_9HYPH</name>
<dbReference type="InterPro" id="IPR011711">
    <property type="entry name" value="GntR_C"/>
</dbReference>
<evidence type="ECO:0000256" key="1">
    <source>
        <dbReference type="ARBA" id="ARBA00023015"/>
    </source>
</evidence>
<feature type="domain" description="HTH gntR-type" evidence="5">
    <location>
        <begin position="15"/>
        <end position="82"/>
    </location>
</feature>
<sequence length="255" mass="27864">MATMVPSPDPTHAAETLAERASAILQREILSGALPPDSKLRIQELAARLRIGATPLREGLSRLAAQGLVKAIGQRGFRVAAVSRADLEDITRTRTLIEVEALRLAIARGDDVWEAGIVAGLHRMRKFTARGTGRFREGVADFDAVHKAFHTALIAACGSHRLLALHSALYDQAYRYRRVMMTRFERPGALDDEHQALADLALARDGARAASRLAHHLASTLAIVYPPTNKAKGERIDDEAAHRTRRRPAVGGARR</sequence>
<comment type="caution">
    <text evidence="6">The sequence shown here is derived from an EMBL/GenBank/DDBJ whole genome shotgun (WGS) entry which is preliminary data.</text>
</comment>
<keyword evidence="1" id="KW-0805">Transcription regulation</keyword>
<dbReference type="PANTHER" id="PTHR43537:SF20">
    <property type="entry name" value="HTH-TYPE TRANSCRIPTIONAL REPRESSOR GLAR"/>
    <property type="match status" value="1"/>
</dbReference>